<dbReference type="RefSeq" id="WP_008683480.1">
    <property type="nucleotide sequence ID" value="NZ_CP014229.1"/>
</dbReference>
<dbReference type="Proteomes" id="UP000069241">
    <property type="component" value="Chromosome"/>
</dbReference>
<evidence type="ECO:0000313" key="3">
    <source>
        <dbReference type="Proteomes" id="UP000069241"/>
    </source>
</evidence>
<keyword evidence="1" id="KW-0732">Signal</keyword>
<name>A0A0X8JH35_9BACT</name>
<evidence type="ECO:0000313" key="2">
    <source>
        <dbReference type="EMBL" id="AMD88687.1"/>
    </source>
</evidence>
<feature type="signal peptide" evidence="1">
    <location>
        <begin position="1"/>
        <end position="24"/>
    </location>
</feature>
<proteinExistence type="predicted"/>
<organism evidence="2 3">
    <name type="scientific">Desulfovibrio fairfieldensis</name>
    <dbReference type="NCBI Taxonomy" id="44742"/>
    <lineage>
        <taxon>Bacteria</taxon>
        <taxon>Pseudomonadati</taxon>
        <taxon>Thermodesulfobacteriota</taxon>
        <taxon>Desulfovibrionia</taxon>
        <taxon>Desulfovibrionales</taxon>
        <taxon>Desulfovibrionaceae</taxon>
        <taxon>Desulfovibrio</taxon>
    </lineage>
</organism>
<dbReference type="EMBL" id="CP014229">
    <property type="protein sequence ID" value="AMD88687.1"/>
    <property type="molecule type" value="Genomic_DNA"/>
</dbReference>
<reference evidence="3" key="1">
    <citation type="submission" date="2016-02" db="EMBL/GenBank/DDBJ databases">
        <authorList>
            <person name="Holder M.E."/>
            <person name="Ajami N.J."/>
            <person name="Petrosino J.F."/>
        </authorList>
    </citation>
    <scope>NUCLEOTIDE SEQUENCE [LARGE SCALE GENOMIC DNA]</scope>
    <source>
        <strain evidence="3">CCUG 45958</strain>
    </source>
</reference>
<gene>
    <name evidence="2" type="ORF">AXF13_00305</name>
</gene>
<dbReference type="KEGG" id="dfi:AXF13_00305"/>
<dbReference type="AlphaFoldDB" id="A0A0X8JH35"/>
<dbReference type="PROSITE" id="PS51257">
    <property type="entry name" value="PROKAR_LIPOPROTEIN"/>
    <property type="match status" value="1"/>
</dbReference>
<sequence>MWKNVILLGAFAFLLCACGGARNAKLPDGSEGYSINCNGTDNDWADCYNQAADKCDGPYEIVSTNTVGVGNTPMRNIIVKCKK</sequence>
<evidence type="ECO:0008006" key="4">
    <source>
        <dbReference type="Google" id="ProtNLM"/>
    </source>
</evidence>
<keyword evidence="3" id="KW-1185">Reference proteome</keyword>
<evidence type="ECO:0000256" key="1">
    <source>
        <dbReference type="SAM" id="SignalP"/>
    </source>
</evidence>
<feature type="chain" id="PRO_5007067401" description="Lipoprotein" evidence="1">
    <location>
        <begin position="25"/>
        <end position="83"/>
    </location>
</feature>
<accession>A0A0X8JH35</accession>
<protein>
    <recommendedName>
        <fullName evidence="4">Lipoprotein</fullName>
    </recommendedName>
</protein>